<protein>
    <recommendedName>
        <fullName evidence="2">RTX toxin-activating lysine-acyltransferase</fullName>
        <ecNumber evidence="2">2.3.1.-</ecNumber>
    </recommendedName>
</protein>
<comment type="function">
    <text evidence="2">Involved in fatty acylation of protoxin at internal lysine residues, thereby converting it to the active toxin.</text>
</comment>
<keyword evidence="2" id="KW-0204">Cytolysis</keyword>
<dbReference type="AlphaFoldDB" id="A0A344PKW5"/>
<keyword evidence="2 4" id="KW-0808">Transferase</keyword>
<evidence type="ECO:0000313" key="5">
    <source>
        <dbReference type="Proteomes" id="UP000252023"/>
    </source>
</evidence>
<dbReference type="OrthoDB" id="5431564at2"/>
<dbReference type="EMBL" id="CP030918">
    <property type="protein sequence ID" value="AXC50020.1"/>
    <property type="molecule type" value="Genomic_DNA"/>
</dbReference>
<evidence type="ECO:0000256" key="1">
    <source>
        <dbReference type="ARBA" id="ARBA00005686"/>
    </source>
</evidence>
<keyword evidence="2" id="KW-0963">Cytoplasm</keyword>
<organism evidence="4 5">
    <name type="scientific">Paracoccus suum</name>
    <dbReference type="NCBI Taxonomy" id="2259340"/>
    <lineage>
        <taxon>Bacteria</taxon>
        <taxon>Pseudomonadati</taxon>
        <taxon>Pseudomonadota</taxon>
        <taxon>Alphaproteobacteria</taxon>
        <taxon>Rhodobacterales</taxon>
        <taxon>Paracoccaceae</taxon>
        <taxon>Paracoccus</taxon>
    </lineage>
</organism>
<proteinExistence type="inferred from homology"/>
<sequence length="177" mass="19466">MIAGEDGNDVNRLPGEPPTGMPIPQVETCGSVRDMLYLAVHDDAFSQQTGLRLVEMLTHHAANKQVIVLRRGDYPVAFGIWARLSEDALRRLINKGYSALTPADLDSGDKVVLVGICSPWRRADFDVIFTASANTLDDGTGQGGWYLVLPAVKTMRKRLTRFRRTSANGGLLEEIKL</sequence>
<dbReference type="GO" id="GO:0005737">
    <property type="term" value="C:cytoplasm"/>
    <property type="evidence" value="ECO:0007669"/>
    <property type="project" value="UniProtKB-SubCell"/>
</dbReference>
<gene>
    <name evidence="4" type="ORF">DRW48_10245</name>
</gene>
<dbReference type="EC" id="2.3.1.-" evidence="2"/>
<evidence type="ECO:0000313" key="4">
    <source>
        <dbReference type="EMBL" id="AXC50020.1"/>
    </source>
</evidence>
<dbReference type="GO" id="GO:0016746">
    <property type="term" value="F:acyltransferase activity"/>
    <property type="evidence" value="ECO:0007669"/>
    <property type="project" value="UniProtKB-UniRule"/>
</dbReference>
<dbReference type="KEGG" id="pars:DRW48_10245"/>
<name>A0A344PKW5_9RHOB</name>
<comment type="subcellular location">
    <subcellularLocation>
        <location evidence="2">Cytoplasm</location>
    </subcellularLocation>
</comment>
<evidence type="ECO:0000256" key="2">
    <source>
        <dbReference type="RuleBase" id="RU368102"/>
    </source>
</evidence>
<keyword evidence="2 4" id="KW-0012">Acyltransferase</keyword>
<dbReference type="RefSeq" id="WP_114076339.1">
    <property type="nucleotide sequence ID" value="NZ_CP030918.1"/>
</dbReference>
<reference evidence="5" key="1">
    <citation type="submission" date="2018-07" db="EMBL/GenBank/DDBJ databases">
        <title>Genome sequencing of Paracoccus sp. SC2-6.</title>
        <authorList>
            <person name="Heo J."/>
            <person name="Kim S.-J."/>
            <person name="Kwon S.-W."/>
        </authorList>
    </citation>
    <scope>NUCLEOTIDE SEQUENCE [LARGE SCALE GENOMIC DNA]</scope>
    <source>
        <strain evidence="5">SC2-6</strain>
    </source>
</reference>
<accession>A0A344PKW5</accession>
<dbReference type="GO" id="GO:0031640">
    <property type="term" value="P:killing of cells of another organism"/>
    <property type="evidence" value="ECO:0007669"/>
    <property type="project" value="UniProtKB-KW"/>
</dbReference>
<keyword evidence="5" id="KW-1185">Reference proteome</keyword>
<dbReference type="GO" id="GO:0009404">
    <property type="term" value="P:toxin metabolic process"/>
    <property type="evidence" value="ECO:0007669"/>
    <property type="project" value="UniProtKB-UniRule"/>
</dbReference>
<dbReference type="Proteomes" id="UP000252023">
    <property type="component" value="Chromosome"/>
</dbReference>
<comment type="similarity">
    <text evidence="1 2">Belongs to the RTX toxin acyltransferase family.</text>
</comment>
<feature type="region of interest" description="Disordered" evidence="3">
    <location>
        <begin position="1"/>
        <end position="22"/>
    </location>
</feature>
<dbReference type="Pfam" id="PF02794">
    <property type="entry name" value="HlyC"/>
    <property type="match status" value="1"/>
</dbReference>
<evidence type="ECO:0000256" key="3">
    <source>
        <dbReference type="SAM" id="MobiDB-lite"/>
    </source>
</evidence>
<dbReference type="InterPro" id="IPR003996">
    <property type="entry name" value="RTX_toxin-activating_protC_bac"/>
</dbReference>